<gene>
    <name evidence="2" type="ORF">COK99_01935</name>
</gene>
<protein>
    <submittedName>
        <fullName evidence="2">Uncharacterized protein</fullName>
    </submittedName>
</protein>
<keyword evidence="1" id="KW-0812">Transmembrane</keyword>
<comment type="caution">
    <text evidence="2">The sequence shown here is derived from an EMBL/GenBank/DDBJ whole genome shotgun (WGS) entry which is preliminary data.</text>
</comment>
<keyword evidence="1" id="KW-1133">Transmembrane helix</keyword>
<reference evidence="2 3" key="1">
    <citation type="submission" date="2017-09" db="EMBL/GenBank/DDBJ databases">
        <title>Large-scale bioinformatics analysis of Bacillus genomes uncovers conserved roles of natural products in bacterial physiology.</title>
        <authorList>
            <consortium name="Agbiome Team Llc"/>
            <person name="Bleich R.M."/>
            <person name="Grubbs K.J."/>
            <person name="Santa Maria K.C."/>
            <person name="Allen S.E."/>
            <person name="Farag S."/>
            <person name="Shank E.A."/>
            <person name="Bowers A."/>
        </authorList>
    </citation>
    <scope>NUCLEOTIDE SEQUENCE [LARGE SCALE GENOMIC DNA]</scope>
    <source>
        <strain evidence="2 3">AFS060060</strain>
    </source>
</reference>
<name>A0A9X7BTQ1_BACTU</name>
<accession>A0A9X7BTQ1</accession>
<keyword evidence="1" id="KW-0472">Membrane</keyword>
<dbReference type="AlphaFoldDB" id="A0A9X7BTQ1"/>
<evidence type="ECO:0000256" key="1">
    <source>
        <dbReference type="SAM" id="Phobius"/>
    </source>
</evidence>
<dbReference type="EMBL" id="NVDU01000003">
    <property type="protein sequence ID" value="PFV35806.1"/>
    <property type="molecule type" value="Genomic_DNA"/>
</dbReference>
<organism evidence="2 3">
    <name type="scientific">Bacillus thuringiensis</name>
    <dbReference type="NCBI Taxonomy" id="1428"/>
    <lineage>
        <taxon>Bacteria</taxon>
        <taxon>Bacillati</taxon>
        <taxon>Bacillota</taxon>
        <taxon>Bacilli</taxon>
        <taxon>Bacillales</taxon>
        <taxon>Bacillaceae</taxon>
        <taxon>Bacillus</taxon>
        <taxon>Bacillus cereus group</taxon>
    </lineage>
</organism>
<feature type="transmembrane region" description="Helical" evidence="1">
    <location>
        <begin position="45"/>
        <end position="65"/>
    </location>
</feature>
<evidence type="ECO:0000313" key="2">
    <source>
        <dbReference type="EMBL" id="PFV35806.1"/>
    </source>
</evidence>
<evidence type="ECO:0000313" key="3">
    <source>
        <dbReference type="Proteomes" id="UP000223366"/>
    </source>
</evidence>
<dbReference type="Proteomes" id="UP000223366">
    <property type="component" value="Unassembled WGS sequence"/>
</dbReference>
<proteinExistence type="predicted"/>
<dbReference type="RefSeq" id="WP_098205190.1">
    <property type="nucleotide sequence ID" value="NZ_NTYX01000011.1"/>
</dbReference>
<sequence>MTTVLEKWNQEKVMKEVSARNEVMSSKRREELLFRRSVKSFMRTSIASVVIVGGLFTAFMLSTGVSEDEVSYKKVFFTNGTTVHTEINKANGGSVDVRKLHGFFEDKNGVSVTKVHEGYYYVPVIKK</sequence>